<evidence type="ECO:0000256" key="6">
    <source>
        <dbReference type="ARBA" id="ARBA00023128"/>
    </source>
</evidence>
<keyword evidence="5 11" id="KW-1133">Transmembrane helix</keyword>
<evidence type="ECO:0000256" key="3">
    <source>
        <dbReference type="ARBA" id="ARBA00022692"/>
    </source>
</evidence>
<dbReference type="Proteomes" id="UP000759537">
    <property type="component" value="Unassembled WGS sequence"/>
</dbReference>
<name>A0A9P5MUG0_9AGAM</name>
<evidence type="ECO:0000256" key="2">
    <source>
        <dbReference type="ARBA" id="ARBA00006780"/>
    </source>
</evidence>
<evidence type="ECO:0000256" key="10">
    <source>
        <dbReference type="SAM" id="MobiDB-lite"/>
    </source>
</evidence>
<dbReference type="GO" id="GO:0005743">
    <property type="term" value="C:mitochondrial inner membrane"/>
    <property type="evidence" value="ECO:0007669"/>
    <property type="project" value="UniProtKB-SubCell"/>
</dbReference>
<proteinExistence type="inferred from homology"/>
<dbReference type="InterPro" id="IPR012420">
    <property type="entry name" value="Cbp4"/>
</dbReference>
<evidence type="ECO:0000256" key="5">
    <source>
        <dbReference type="ARBA" id="ARBA00022989"/>
    </source>
</evidence>
<evidence type="ECO:0000256" key="9">
    <source>
        <dbReference type="ARBA" id="ARBA00025413"/>
    </source>
</evidence>
<dbReference type="AlphaFoldDB" id="A0A9P5MUG0"/>
<reference evidence="12" key="1">
    <citation type="submission" date="2019-10" db="EMBL/GenBank/DDBJ databases">
        <authorList>
            <consortium name="DOE Joint Genome Institute"/>
            <person name="Kuo A."/>
            <person name="Miyauchi S."/>
            <person name="Kiss E."/>
            <person name="Drula E."/>
            <person name="Kohler A."/>
            <person name="Sanchez-Garcia M."/>
            <person name="Andreopoulos B."/>
            <person name="Barry K.W."/>
            <person name="Bonito G."/>
            <person name="Buee M."/>
            <person name="Carver A."/>
            <person name="Chen C."/>
            <person name="Cichocki N."/>
            <person name="Clum A."/>
            <person name="Culley D."/>
            <person name="Crous P.W."/>
            <person name="Fauchery L."/>
            <person name="Girlanda M."/>
            <person name="Hayes R."/>
            <person name="Keri Z."/>
            <person name="LaButti K."/>
            <person name="Lipzen A."/>
            <person name="Lombard V."/>
            <person name="Magnuson J."/>
            <person name="Maillard F."/>
            <person name="Morin E."/>
            <person name="Murat C."/>
            <person name="Nolan M."/>
            <person name="Ohm R."/>
            <person name="Pangilinan J."/>
            <person name="Pereira M."/>
            <person name="Perotto S."/>
            <person name="Peter M."/>
            <person name="Riley R."/>
            <person name="Sitrit Y."/>
            <person name="Stielow B."/>
            <person name="Szollosi G."/>
            <person name="Zifcakova L."/>
            <person name="Stursova M."/>
            <person name="Spatafora J.W."/>
            <person name="Tedersoo L."/>
            <person name="Vaario L.-M."/>
            <person name="Yamada A."/>
            <person name="Yan M."/>
            <person name="Wang P."/>
            <person name="Xu J."/>
            <person name="Bruns T."/>
            <person name="Baldrian P."/>
            <person name="Vilgalys R."/>
            <person name="Henrissat B."/>
            <person name="Grigoriev I.V."/>
            <person name="Hibbett D."/>
            <person name="Nagy L.G."/>
            <person name="Martin F.M."/>
        </authorList>
    </citation>
    <scope>NUCLEOTIDE SEQUENCE</scope>
    <source>
        <strain evidence="12">Prilba</strain>
    </source>
</reference>
<evidence type="ECO:0000256" key="7">
    <source>
        <dbReference type="ARBA" id="ARBA00023136"/>
    </source>
</evidence>
<evidence type="ECO:0000313" key="12">
    <source>
        <dbReference type="EMBL" id="KAF8479004.1"/>
    </source>
</evidence>
<reference evidence="12" key="2">
    <citation type="journal article" date="2020" name="Nat. Commun.">
        <title>Large-scale genome sequencing of mycorrhizal fungi provides insights into the early evolution of symbiotic traits.</title>
        <authorList>
            <person name="Miyauchi S."/>
            <person name="Kiss E."/>
            <person name="Kuo A."/>
            <person name="Drula E."/>
            <person name="Kohler A."/>
            <person name="Sanchez-Garcia M."/>
            <person name="Morin E."/>
            <person name="Andreopoulos B."/>
            <person name="Barry K.W."/>
            <person name="Bonito G."/>
            <person name="Buee M."/>
            <person name="Carver A."/>
            <person name="Chen C."/>
            <person name="Cichocki N."/>
            <person name="Clum A."/>
            <person name="Culley D."/>
            <person name="Crous P.W."/>
            <person name="Fauchery L."/>
            <person name="Girlanda M."/>
            <person name="Hayes R.D."/>
            <person name="Keri Z."/>
            <person name="LaButti K."/>
            <person name="Lipzen A."/>
            <person name="Lombard V."/>
            <person name="Magnuson J."/>
            <person name="Maillard F."/>
            <person name="Murat C."/>
            <person name="Nolan M."/>
            <person name="Ohm R.A."/>
            <person name="Pangilinan J."/>
            <person name="Pereira M.F."/>
            <person name="Perotto S."/>
            <person name="Peter M."/>
            <person name="Pfister S."/>
            <person name="Riley R."/>
            <person name="Sitrit Y."/>
            <person name="Stielow J.B."/>
            <person name="Szollosi G."/>
            <person name="Zifcakova L."/>
            <person name="Stursova M."/>
            <person name="Spatafora J.W."/>
            <person name="Tedersoo L."/>
            <person name="Vaario L.M."/>
            <person name="Yamada A."/>
            <person name="Yan M."/>
            <person name="Wang P."/>
            <person name="Xu J."/>
            <person name="Bruns T."/>
            <person name="Baldrian P."/>
            <person name="Vilgalys R."/>
            <person name="Dunand C."/>
            <person name="Henrissat B."/>
            <person name="Grigoriev I.V."/>
            <person name="Hibbett D."/>
            <person name="Nagy L.G."/>
            <person name="Martin F.M."/>
        </authorList>
    </citation>
    <scope>NUCLEOTIDE SEQUENCE</scope>
    <source>
        <strain evidence="12">Prilba</strain>
    </source>
</reference>
<feature type="region of interest" description="Disordered" evidence="10">
    <location>
        <begin position="58"/>
        <end position="84"/>
    </location>
</feature>
<evidence type="ECO:0000256" key="8">
    <source>
        <dbReference type="ARBA" id="ARBA00023186"/>
    </source>
</evidence>
<gene>
    <name evidence="12" type="ORF">DFH94DRAFT_35834</name>
</gene>
<comment type="function">
    <text evidence="9">Essential for the assembly of ubiquinol-cytochrome c reductase. It has a direct effect on the correct occurrence of the Rieske protein, core 4, core 5 and apocytochrome b.</text>
</comment>
<evidence type="ECO:0000256" key="11">
    <source>
        <dbReference type="SAM" id="Phobius"/>
    </source>
</evidence>
<evidence type="ECO:0008006" key="14">
    <source>
        <dbReference type="Google" id="ProtNLM"/>
    </source>
</evidence>
<dbReference type="EMBL" id="WHVB01000010">
    <property type="protein sequence ID" value="KAF8479004.1"/>
    <property type="molecule type" value="Genomic_DNA"/>
</dbReference>
<evidence type="ECO:0000256" key="1">
    <source>
        <dbReference type="ARBA" id="ARBA00004434"/>
    </source>
</evidence>
<comment type="subcellular location">
    <subcellularLocation>
        <location evidence="1">Mitochondrion inner membrane</location>
        <topology evidence="1">Single-pass membrane protein</topology>
    </subcellularLocation>
</comment>
<comment type="caution">
    <text evidence="12">The sequence shown here is derived from an EMBL/GenBank/DDBJ whole genome shotgun (WGS) entry which is preliminary data.</text>
</comment>
<evidence type="ECO:0000313" key="13">
    <source>
        <dbReference type="Proteomes" id="UP000759537"/>
    </source>
</evidence>
<keyword evidence="7 11" id="KW-0472">Membrane</keyword>
<dbReference type="OrthoDB" id="5576752at2759"/>
<keyword evidence="13" id="KW-1185">Reference proteome</keyword>
<sequence length="84" mass="9343">MSGKMPWLQLTVVSAGIIGVGYALLRATVPTPEETYNAMAPDLRRKVDENRRARLALEEGMRQQPNAQLDPESAKPNWADPPKK</sequence>
<keyword evidence="3 11" id="KW-0812">Transmembrane</keyword>
<feature type="transmembrane region" description="Helical" evidence="11">
    <location>
        <begin position="6"/>
        <end position="25"/>
    </location>
</feature>
<keyword evidence="6" id="KW-0496">Mitochondrion</keyword>
<protein>
    <recommendedName>
        <fullName evidence="14">Ubiquinol-cytochrome-c reductase complex assembly factor 3</fullName>
    </recommendedName>
</protein>
<accession>A0A9P5MUG0</accession>
<keyword evidence="8" id="KW-0143">Chaperone</keyword>
<dbReference type="Pfam" id="PF07960">
    <property type="entry name" value="CBP4"/>
    <property type="match status" value="1"/>
</dbReference>
<keyword evidence="4" id="KW-0999">Mitochondrion inner membrane</keyword>
<evidence type="ECO:0000256" key="4">
    <source>
        <dbReference type="ARBA" id="ARBA00022792"/>
    </source>
</evidence>
<organism evidence="12 13">
    <name type="scientific">Russula ochroleuca</name>
    <dbReference type="NCBI Taxonomy" id="152965"/>
    <lineage>
        <taxon>Eukaryota</taxon>
        <taxon>Fungi</taxon>
        <taxon>Dikarya</taxon>
        <taxon>Basidiomycota</taxon>
        <taxon>Agaricomycotina</taxon>
        <taxon>Agaricomycetes</taxon>
        <taxon>Russulales</taxon>
        <taxon>Russulaceae</taxon>
        <taxon>Russula</taxon>
    </lineage>
</organism>
<comment type="similarity">
    <text evidence="2">Belongs to the CBP4 family.</text>
</comment>